<organism evidence="1 3">
    <name type="scientific">Dreissena polymorpha</name>
    <name type="common">Zebra mussel</name>
    <name type="synonym">Mytilus polymorpha</name>
    <dbReference type="NCBI Taxonomy" id="45954"/>
    <lineage>
        <taxon>Eukaryota</taxon>
        <taxon>Metazoa</taxon>
        <taxon>Spiralia</taxon>
        <taxon>Lophotrochozoa</taxon>
        <taxon>Mollusca</taxon>
        <taxon>Bivalvia</taxon>
        <taxon>Autobranchia</taxon>
        <taxon>Heteroconchia</taxon>
        <taxon>Euheterodonta</taxon>
        <taxon>Imparidentia</taxon>
        <taxon>Neoheterodontei</taxon>
        <taxon>Myida</taxon>
        <taxon>Dreissenoidea</taxon>
        <taxon>Dreissenidae</taxon>
        <taxon>Dreissena</taxon>
    </lineage>
</organism>
<protein>
    <submittedName>
        <fullName evidence="1">Uncharacterized protein</fullName>
    </submittedName>
</protein>
<evidence type="ECO:0000313" key="1">
    <source>
        <dbReference type="EMBL" id="KAH3798591.1"/>
    </source>
</evidence>
<comment type="caution">
    <text evidence="1">The sequence shown here is derived from an EMBL/GenBank/DDBJ whole genome shotgun (WGS) entry which is preliminary data.</text>
</comment>
<evidence type="ECO:0000313" key="2">
    <source>
        <dbReference type="EMBL" id="KAH3798608.1"/>
    </source>
</evidence>
<accession>A0A9D4J3N2</accession>
<evidence type="ECO:0000313" key="3">
    <source>
        <dbReference type="Proteomes" id="UP000828390"/>
    </source>
</evidence>
<keyword evidence="3" id="KW-1185">Reference proteome</keyword>
<reference evidence="1" key="2">
    <citation type="submission" date="2020-11" db="EMBL/GenBank/DDBJ databases">
        <authorList>
            <person name="McCartney M.A."/>
            <person name="Auch B."/>
            <person name="Kono T."/>
            <person name="Mallez S."/>
            <person name="Becker A."/>
            <person name="Gohl D.M."/>
            <person name="Silverstein K.A.T."/>
            <person name="Koren S."/>
            <person name="Bechman K.B."/>
            <person name="Herman A."/>
            <person name="Abrahante J.E."/>
            <person name="Garbe J."/>
        </authorList>
    </citation>
    <scope>NUCLEOTIDE SEQUENCE</scope>
    <source>
        <strain evidence="1">Duluth1</strain>
        <tissue evidence="1">Whole animal</tissue>
    </source>
</reference>
<dbReference type="AlphaFoldDB" id="A0A9D4J3N2"/>
<dbReference type="EMBL" id="JAIWYP010000007">
    <property type="protein sequence ID" value="KAH3798608.1"/>
    <property type="molecule type" value="Genomic_DNA"/>
</dbReference>
<dbReference type="Proteomes" id="UP000828390">
    <property type="component" value="Unassembled WGS sequence"/>
</dbReference>
<proteinExistence type="predicted"/>
<reference evidence="1" key="1">
    <citation type="journal article" date="2019" name="bioRxiv">
        <title>The Genome of the Zebra Mussel, Dreissena polymorpha: A Resource for Invasive Species Research.</title>
        <authorList>
            <person name="McCartney M.A."/>
            <person name="Auch B."/>
            <person name="Kono T."/>
            <person name="Mallez S."/>
            <person name="Zhang Y."/>
            <person name="Obille A."/>
            <person name="Becker A."/>
            <person name="Abrahante J.E."/>
            <person name="Garbe J."/>
            <person name="Badalamenti J.P."/>
            <person name="Herman A."/>
            <person name="Mangelson H."/>
            <person name="Liachko I."/>
            <person name="Sullivan S."/>
            <person name="Sone E.D."/>
            <person name="Koren S."/>
            <person name="Silverstein K.A.T."/>
            <person name="Beckman K.B."/>
            <person name="Gohl D.M."/>
        </authorList>
    </citation>
    <scope>NUCLEOTIDE SEQUENCE</scope>
    <source>
        <strain evidence="1">Duluth1</strain>
        <tissue evidence="1">Whole animal</tissue>
    </source>
</reference>
<name>A0A9D4J3N2_DREPO</name>
<dbReference type="EMBL" id="JAIWYP010000007">
    <property type="protein sequence ID" value="KAH3798591.1"/>
    <property type="molecule type" value="Genomic_DNA"/>
</dbReference>
<gene>
    <name evidence="1" type="ORF">DPMN_152191</name>
    <name evidence="2" type="ORF">DPMN_152208</name>
</gene>
<sequence>MLVKRYNVDISVILQWFAEQGFKGFLCQARLDPKVFATVGRLSARGAVLLTNKCGQVRIHLL</sequence>